<reference evidence="1 2" key="1">
    <citation type="journal article" date="2014" name="Agronomy (Basel)">
        <title>A Draft Genome Sequence for Ensete ventricosum, the Drought-Tolerant Tree Against Hunger.</title>
        <authorList>
            <person name="Harrison J."/>
            <person name="Moore K.A."/>
            <person name="Paszkiewicz K."/>
            <person name="Jones T."/>
            <person name="Grant M."/>
            <person name="Ambacheew D."/>
            <person name="Muzemil S."/>
            <person name="Studholme D.J."/>
        </authorList>
    </citation>
    <scope>NUCLEOTIDE SEQUENCE [LARGE SCALE GENOMIC DNA]</scope>
</reference>
<organism evidence="1 2">
    <name type="scientific">Ensete ventricosum</name>
    <name type="common">Abyssinian banana</name>
    <name type="synonym">Musa ensete</name>
    <dbReference type="NCBI Taxonomy" id="4639"/>
    <lineage>
        <taxon>Eukaryota</taxon>
        <taxon>Viridiplantae</taxon>
        <taxon>Streptophyta</taxon>
        <taxon>Embryophyta</taxon>
        <taxon>Tracheophyta</taxon>
        <taxon>Spermatophyta</taxon>
        <taxon>Magnoliopsida</taxon>
        <taxon>Liliopsida</taxon>
        <taxon>Zingiberales</taxon>
        <taxon>Musaceae</taxon>
        <taxon>Ensete</taxon>
    </lineage>
</organism>
<evidence type="ECO:0000313" key="1">
    <source>
        <dbReference type="EMBL" id="RRT39421.1"/>
    </source>
</evidence>
<accession>A0A426XIW9</accession>
<name>A0A426XIW9_ENSVE</name>
<protein>
    <submittedName>
        <fullName evidence="1">Uncharacterized protein</fullName>
    </submittedName>
</protein>
<evidence type="ECO:0000313" key="2">
    <source>
        <dbReference type="Proteomes" id="UP000287651"/>
    </source>
</evidence>
<gene>
    <name evidence="1" type="ORF">B296_00059163</name>
</gene>
<comment type="caution">
    <text evidence="1">The sequence shown here is derived from an EMBL/GenBank/DDBJ whole genome shotgun (WGS) entry which is preliminary data.</text>
</comment>
<dbReference type="InterPro" id="IPR025322">
    <property type="entry name" value="PADRE_dom"/>
</dbReference>
<sequence length="195" mass="21411">MSLTRISHALGNLLHIIRSLPALRSSVTPPSSMGNLLSHPPPGASGGRVVLSDGTVHEFKHPIAAAELMLDHPRQVVAEVQLIPGGSVSSAELTRPLPADHVLNPEKVYAMLPMARKKARALSAEDVRRILASLGEAPKRSDMKDVVLTANEEVGRGEWPVPEFLLRQHSSKRWKPSLRAIEEGHPMRKLPHWLF</sequence>
<dbReference type="AlphaFoldDB" id="A0A426XIW9"/>
<proteinExistence type="predicted"/>
<dbReference type="Pfam" id="PF14009">
    <property type="entry name" value="PADRE"/>
    <property type="match status" value="1"/>
</dbReference>
<dbReference type="EMBL" id="AMZH03020202">
    <property type="protein sequence ID" value="RRT39421.1"/>
    <property type="molecule type" value="Genomic_DNA"/>
</dbReference>
<dbReference type="PANTHER" id="PTHR33052">
    <property type="entry name" value="DUF4228 DOMAIN PROTEIN-RELATED"/>
    <property type="match status" value="1"/>
</dbReference>
<dbReference type="Proteomes" id="UP000287651">
    <property type="component" value="Unassembled WGS sequence"/>
</dbReference>